<reference evidence="2" key="1">
    <citation type="submission" date="2014-09" db="EMBL/GenBank/DDBJ databases">
        <authorList>
            <person name="Magalhaes I.L.F."/>
            <person name="Oliveira U."/>
            <person name="Santos F.R."/>
            <person name="Vidigal T.H.D.A."/>
            <person name="Brescovit A.D."/>
            <person name="Santos A.J."/>
        </authorList>
    </citation>
    <scope>NUCLEOTIDE SEQUENCE</scope>
    <source>
        <tissue evidence="2">Shoot tissue taken approximately 20 cm above the soil surface</tissue>
    </source>
</reference>
<organism evidence="2">
    <name type="scientific">Arundo donax</name>
    <name type="common">Giant reed</name>
    <name type="synonym">Donax arundinaceus</name>
    <dbReference type="NCBI Taxonomy" id="35708"/>
    <lineage>
        <taxon>Eukaryota</taxon>
        <taxon>Viridiplantae</taxon>
        <taxon>Streptophyta</taxon>
        <taxon>Embryophyta</taxon>
        <taxon>Tracheophyta</taxon>
        <taxon>Spermatophyta</taxon>
        <taxon>Magnoliopsida</taxon>
        <taxon>Liliopsida</taxon>
        <taxon>Poales</taxon>
        <taxon>Poaceae</taxon>
        <taxon>PACMAD clade</taxon>
        <taxon>Arundinoideae</taxon>
        <taxon>Arundineae</taxon>
        <taxon>Arundo</taxon>
    </lineage>
</organism>
<reference evidence="2" key="2">
    <citation type="journal article" date="2015" name="Data Brief">
        <title>Shoot transcriptome of the giant reed, Arundo donax.</title>
        <authorList>
            <person name="Barrero R.A."/>
            <person name="Guerrero F.D."/>
            <person name="Moolhuijzen P."/>
            <person name="Goolsby J.A."/>
            <person name="Tidwell J."/>
            <person name="Bellgard S.E."/>
            <person name="Bellgard M.I."/>
        </authorList>
    </citation>
    <scope>NUCLEOTIDE SEQUENCE</scope>
    <source>
        <tissue evidence="2">Shoot tissue taken approximately 20 cm above the soil surface</tissue>
    </source>
</reference>
<accession>A0A0A8ZGV7</accession>
<dbReference type="AlphaFoldDB" id="A0A0A8ZGV7"/>
<dbReference type="EMBL" id="GBRH01261910">
    <property type="protein sequence ID" value="JAD35985.1"/>
    <property type="molecule type" value="Transcribed_RNA"/>
</dbReference>
<sequence length="34" mass="3817">MLILATIGLLLPFVTPRASRPASPKLRCYSVFHF</sequence>
<evidence type="ECO:0000313" key="2">
    <source>
        <dbReference type="EMBL" id="JAD35985.1"/>
    </source>
</evidence>
<name>A0A0A8ZGV7_ARUDO</name>
<evidence type="ECO:0000256" key="1">
    <source>
        <dbReference type="SAM" id="SignalP"/>
    </source>
</evidence>
<protein>
    <submittedName>
        <fullName evidence="2">Uncharacterized protein</fullName>
    </submittedName>
</protein>
<feature type="chain" id="PRO_5002045116" evidence="1">
    <location>
        <begin position="17"/>
        <end position="34"/>
    </location>
</feature>
<feature type="signal peptide" evidence="1">
    <location>
        <begin position="1"/>
        <end position="16"/>
    </location>
</feature>
<keyword evidence="1" id="KW-0732">Signal</keyword>
<proteinExistence type="predicted"/>